<keyword evidence="2 5" id="KW-0812">Transmembrane</keyword>
<evidence type="ECO:0000313" key="6">
    <source>
        <dbReference type="EMBL" id="CAG9320042.1"/>
    </source>
</evidence>
<feature type="transmembrane region" description="Helical" evidence="5">
    <location>
        <begin position="161"/>
        <end position="180"/>
    </location>
</feature>
<feature type="transmembrane region" description="Helical" evidence="5">
    <location>
        <begin position="38"/>
        <end position="60"/>
    </location>
</feature>
<keyword evidence="4 5" id="KW-0472">Membrane</keyword>
<accession>A0AAU9J6X7</accession>
<feature type="transmembrane region" description="Helical" evidence="5">
    <location>
        <begin position="72"/>
        <end position="91"/>
    </location>
</feature>
<comment type="caution">
    <text evidence="6">The sequence shown here is derived from an EMBL/GenBank/DDBJ whole genome shotgun (WGS) entry which is preliminary data.</text>
</comment>
<dbReference type="GO" id="GO:0022857">
    <property type="term" value="F:transmembrane transporter activity"/>
    <property type="evidence" value="ECO:0007669"/>
    <property type="project" value="InterPro"/>
</dbReference>
<gene>
    <name evidence="6" type="ORF">BSTOLATCC_MIC25281</name>
</gene>
<dbReference type="GO" id="GO:0016020">
    <property type="term" value="C:membrane"/>
    <property type="evidence" value="ECO:0007669"/>
    <property type="project" value="UniProtKB-SubCell"/>
</dbReference>
<dbReference type="AlphaFoldDB" id="A0AAU9J6X7"/>
<feature type="transmembrane region" description="Helical" evidence="5">
    <location>
        <begin position="12"/>
        <end position="32"/>
    </location>
</feature>
<evidence type="ECO:0008006" key="8">
    <source>
        <dbReference type="Google" id="ProtNLM"/>
    </source>
</evidence>
<dbReference type="SUPFAM" id="SSF103473">
    <property type="entry name" value="MFS general substrate transporter"/>
    <property type="match status" value="1"/>
</dbReference>
<feature type="transmembrane region" description="Helical" evidence="5">
    <location>
        <begin position="304"/>
        <end position="322"/>
    </location>
</feature>
<evidence type="ECO:0000313" key="7">
    <source>
        <dbReference type="Proteomes" id="UP001162131"/>
    </source>
</evidence>
<feature type="transmembrane region" description="Helical" evidence="5">
    <location>
        <begin position="277"/>
        <end position="298"/>
    </location>
</feature>
<dbReference type="InterPro" id="IPR011701">
    <property type="entry name" value="MFS"/>
</dbReference>
<evidence type="ECO:0000256" key="2">
    <source>
        <dbReference type="ARBA" id="ARBA00022692"/>
    </source>
</evidence>
<evidence type="ECO:0000256" key="5">
    <source>
        <dbReference type="SAM" id="Phobius"/>
    </source>
</evidence>
<evidence type="ECO:0000256" key="3">
    <source>
        <dbReference type="ARBA" id="ARBA00022989"/>
    </source>
</evidence>
<keyword evidence="7" id="KW-1185">Reference proteome</keyword>
<feature type="transmembrane region" description="Helical" evidence="5">
    <location>
        <begin position="334"/>
        <end position="351"/>
    </location>
</feature>
<feature type="transmembrane region" description="Helical" evidence="5">
    <location>
        <begin position="132"/>
        <end position="155"/>
    </location>
</feature>
<reference evidence="6" key="1">
    <citation type="submission" date="2021-09" db="EMBL/GenBank/DDBJ databases">
        <authorList>
            <consortium name="AG Swart"/>
            <person name="Singh M."/>
            <person name="Singh A."/>
            <person name="Seah K."/>
            <person name="Emmerich C."/>
        </authorList>
    </citation>
    <scope>NUCLEOTIDE SEQUENCE</scope>
    <source>
        <strain evidence="6">ATCC30299</strain>
    </source>
</reference>
<evidence type="ECO:0000256" key="1">
    <source>
        <dbReference type="ARBA" id="ARBA00004141"/>
    </source>
</evidence>
<dbReference type="Pfam" id="PF07690">
    <property type="entry name" value="MFS_1"/>
    <property type="match status" value="1"/>
</dbReference>
<dbReference type="InterPro" id="IPR036259">
    <property type="entry name" value="MFS_trans_sf"/>
</dbReference>
<dbReference type="Gene3D" id="1.20.1250.20">
    <property type="entry name" value="MFS general substrate transporter like domains"/>
    <property type="match status" value="2"/>
</dbReference>
<feature type="transmembrane region" description="Helical" evidence="5">
    <location>
        <begin position="245"/>
        <end position="265"/>
    </location>
</feature>
<feature type="transmembrane region" description="Helical" evidence="5">
    <location>
        <begin position="363"/>
        <end position="381"/>
    </location>
</feature>
<keyword evidence="3 5" id="KW-1133">Transmembrane helix</keyword>
<comment type="subcellular location">
    <subcellularLocation>
        <location evidence="1">Membrane</location>
        <topology evidence="1">Multi-pass membrane protein</topology>
    </subcellularLocation>
</comment>
<feature type="transmembrane region" description="Helical" evidence="5">
    <location>
        <begin position="208"/>
        <end position="233"/>
    </location>
</feature>
<protein>
    <recommendedName>
        <fullName evidence="8">Major facilitator superfamily (MFS) profile domain-containing protein</fullName>
    </recommendedName>
</protein>
<dbReference type="PANTHER" id="PTHR10924:SF6">
    <property type="entry name" value="SOLUTE CARRIER FAMILY 49 MEMBER A3"/>
    <property type="match status" value="1"/>
</dbReference>
<name>A0AAU9J6X7_9CILI</name>
<dbReference type="Proteomes" id="UP001162131">
    <property type="component" value="Unassembled WGS sequence"/>
</dbReference>
<sequence>MEPSPRRWLMLLCYVGISSMNGLVWCTLTPITEKAQEYYGASANLINLFEESYFIMYLPFAPFASWALGRNYYWCMNIGWLITCIGCWIRYVAGPNFALALIGQFLVASLNSMVLPGCSTLAAKWFPPKEQLLATTIGSLSNFVGIGCGFVIPPYVNNVPVLMFAEALYASLFLIINAVFSKKENINLEQNFENFQESCKEALKDKKMLGIVLCSSSGVAVSYTVLGIMGQLLSTTGMRSVEVGWIGFSLVMTGMFGGLIATCLVEKFKAILKPLRVFLVLSIFSMIFWAALIGTLLLAIIGSVFVGFSLVGFVPLGIRCAVEQNLRIEESIPTNMIFFMAQILSLIYTYPVQYFSTFTHYTGLWVAAFLVLLSFGVFLWISRTKPPKSCQWELLNEKEKNDPIK</sequence>
<dbReference type="InterPro" id="IPR049680">
    <property type="entry name" value="FLVCR1-2_SLC49-like"/>
</dbReference>
<feature type="transmembrane region" description="Helical" evidence="5">
    <location>
        <begin position="97"/>
        <end position="120"/>
    </location>
</feature>
<dbReference type="EMBL" id="CAJZBQ010000024">
    <property type="protein sequence ID" value="CAG9320042.1"/>
    <property type="molecule type" value="Genomic_DNA"/>
</dbReference>
<proteinExistence type="predicted"/>
<dbReference type="PANTHER" id="PTHR10924">
    <property type="entry name" value="MAJOR FACILITATOR SUPERFAMILY PROTEIN-RELATED"/>
    <property type="match status" value="1"/>
</dbReference>
<organism evidence="6 7">
    <name type="scientific">Blepharisma stoltei</name>
    <dbReference type="NCBI Taxonomy" id="1481888"/>
    <lineage>
        <taxon>Eukaryota</taxon>
        <taxon>Sar</taxon>
        <taxon>Alveolata</taxon>
        <taxon>Ciliophora</taxon>
        <taxon>Postciliodesmatophora</taxon>
        <taxon>Heterotrichea</taxon>
        <taxon>Heterotrichida</taxon>
        <taxon>Blepharismidae</taxon>
        <taxon>Blepharisma</taxon>
    </lineage>
</organism>
<evidence type="ECO:0000256" key="4">
    <source>
        <dbReference type="ARBA" id="ARBA00023136"/>
    </source>
</evidence>